<name>A0A139AB28_GONPJ</name>
<keyword evidence="6" id="KW-0732">Signal</keyword>
<dbReference type="OrthoDB" id="10249562at2759"/>
<accession>A0A139AB28</accession>
<dbReference type="InterPro" id="IPR006676">
    <property type="entry name" value="tRNA_splic"/>
</dbReference>
<feature type="signal peptide" evidence="6">
    <location>
        <begin position="1"/>
        <end position="24"/>
    </location>
</feature>
<dbReference type="EMBL" id="KQ965772">
    <property type="protein sequence ID" value="KXS13947.1"/>
    <property type="molecule type" value="Genomic_DNA"/>
</dbReference>
<reference evidence="9 10" key="1">
    <citation type="journal article" date="2015" name="Genome Biol. Evol.">
        <title>Phylogenomic analyses indicate that early fungi evolved digesting cell walls of algal ancestors of land plants.</title>
        <authorList>
            <person name="Chang Y."/>
            <person name="Wang S."/>
            <person name="Sekimoto S."/>
            <person name="Aerts A.L."/>
            <person name="Choi C."/>
            <person name="Clum A."/>
            <person name="LaButti K.M."/>
            <person name="Lindquist E.A."/>
            <person name="Yee Ngan C."/>
            <person name="Ohm R.A."/>
            <person name="Salamov A.A."/>
            <person name="Grigoriev I.V."/>
            <person name="Spatafora J.W."/>
            <person name="Berbee M.L."/>
        </authorList>
    </citation>
    <scope>NUCLEOTIDE SEQUENCE [LARGE SCALE GENOMIC DNA]</scope>
    <source>
        <strain evidence="9 10">JEL478</strain>
    </source>
</reference>
<dbReference type="GO" id="GO:0000214">
    <property type="term" value="C:tRNA-intron endonuclease complex"/>
    <property type="evidence" value="ECO:0007669"/>
    <property type="project" value="UniProtKB-UniRule"/>
</dbReference>
<feature type="active site" evidence="5">
    <location>
        <position position="221"/>
    </location>
</feature>
<dbReference type="PANTHER" id="PTHR21227:SF0">
    <property type="entry name" value="TRNA-SPLICING ENDONUCLEASE SUBUNIT SEN2"/>
    <property type="match status" value="1"/>
</dbReference>
<keyword evidence="10" id="KW-1185">Reference proteome</keyword>
<dbReference type="GO" id="GO:0003676">
    <property type="term" value="F:nucleic acid binding"/>
    <property type="evidence" value="ECO:0007669"/>
    <property type="project" value="InterPro"/>
</dbReference>
<proteinExistence type="inferred from homology"/>
<dbReference type="Proteomes" id="UP000070544">
    <property type="component" value="Unassembled WGS sequence"/>
</dbReference>
<feature type="chain" id="PRO_5007296060" description="tRNA-splicing endonuclease subunit Sen2" evidence="6">
    <location>
        <begin position="25"/>
        <end position="258"/>
    </location>
</feature>
<feature type="active site" evidence="5">
    <location>
        <position position="181"/>
    </location>
</feature>
<evidence type="ECO:0000256" key="6">
    <source>
        <dbReference type="SAM" id="SignalP"/>
    </source>
</evidence>
<dbReference type="Gene3D" id="3.40.1170.20">
    <property type="entry name" value="tRNA intron endonuclease, N-terminal domain"/>
    <property type="match status" value="1"/>
</dbReference>
<dbReference type="OMA" id="HTHDSAR"/>
<evidence type="ECO:0000313" key="9">
    <source>
        <dbReference type="EMBL" id="KXS13947.1"/>
    </source>
</evidence>
<evidence type="ECO:0000256" key="4">
    <source>
        <dbReference type="PIRNR" id="PIRNR011789"/>
    </source>
</evidence>
<evidence type="ECO:0000256" key="5">
    <source>
        <dbReference type="PIRSR" id="PIRSR011789-1"/>
    </source>
</evidence>
<gene>
    <name evidence="9" type="ORF">M427DRAFT_57959</name>
</gene>
<dbReference type="EC" id="4.6.1.16" evidence="4"/>
<dbReference type="InterPro" id="IPR016589">
    <property type="entry name" value="tRNA_splic_SEN2"/>
</dbReference>
<dbReference type="InterPro" id="IPR006678">
    <property type="entry name" value="tRNA_intron_Endonuc_N"/>
</dbReference>
<dbReference type="SUPFAM" id="SSF53032">
    <property type="entry name" value="tRNA-intron endonuclease catalytic domain-like"/>
    <property type="match status" value="1"/>
</dbReference>
<feature type="domain" description="tRNA intron endonuclease N-terminal" evidence="8">
    <location>
        <begin position="32"/>
        <end position="133"/>
    </location>
</feature>
<evidence type="ECO:0000256" key="3">
    <source>
        <dbReference type="ARBA" id="ARBA00023239"/>
    </source>
</evidence>
<evidence type="ECO:0000259" key="7">
    <source>
        <dbReference type="Pfam" id="PF01974"/>
    </source>
</evidence>
<keyword evidence="2 4" id="KW-0819">tRNA processing</keyword>
<keyword evidence="9" id="KW-0378">Hydrolase</keyword>
<dbReference type="InterPro" id="IPR006677">
    <property type="entry name" value="tRNA_intron_Endonuc_cat-like"/>
</dbReference>
<comment type="function">
    <text evidence="4">Constitutes one of the two catalytic subunit of the tRNA-splicing endonuclease complex, a complex responsible for identification and cleavage of the splice sites in pre-tRNA. It cleaves pre-tRNA at the 5'- and 3'-splice sites to release the intron. The products are an intron and two tRNA half-molecules bearing 2',3'-cyclic phosphate and 5'-OH termini. There are no conserved sequences at the splice sites, but the intron is invariably located at the same site in the gene, placing the splice sites an invariant distance from the constant structural features of the tRNA body.</text>
</comment>
<dbReference type="Pfam" id="PF02778">
    <property type="entry name" value="tRNA_int_endo_N"/>
    <property type="match status" value="1"/>
</dbReference>
<dbReference type="Pfam" id="PF01974">
    <property type="entry name" value="tRNA_int_endo"/>
    <property type="match status" value="1"/>
</dbReference>
<dbReference type="AlphaFoldDB" id="A0A139AB28"/>
<evidence type="ECO:0000256" key="2">
    <source>
        <dbReference type="ARBA" id="ARBA00022694"/>
    </source>
</evidence>
<protein>
    <recommendedName>
        <fullName evidence="4">tRNA-splicing endonuclease subunit Sen2</fullName>
        <ecNumber evidence="4">4.6.1.16</ecNumber>
    </recommendedName>
</protein>
<dbReference type="InterPro" id="IPR011856">
    <property type="entry name" value="tRNA_endonuc-like_dom_sf"/>
</dbReference>
<dbReference type="STRING" id="1344416.A0A139AB28"/>
<dbReference type="PIRSF" id="PIRSF011789">
    <property type="entry name" value="tRNA_splic_SEN2"/>
    <property type="match status" value="1"/>
</dbReference>
<evidence type="ECO:0000313" key="10">
    <source>
        <dbReference type="Proteomes" id="UP000070544"/>
    </source>
</evidence>
<dbReference type="GO" id="GO:0000379">
    <property type="term" value="P:tRNA-type intron splice site recognition and cleavage"/>
    <property type="evidence" value="ECO:0007669"/>
    <property type="project" value="TreeGrafter"/>
</dbReference>
<keyword evidence="9" id="KW-0255">Endonuclease</keyword>
<keyword evidence="9" id="KW-0540">Nuclease</keyword>
<dbReference type="CDD" id="cd22363">
    <property type="entry name" value="tRNA-intron_lyase_C"/>
    <property type="match status" value="1"/>
</dbReference>
<dbReference type="InterPro" id="IPR036167">
    <property type="entry name" value="tRNA_intron_Endo_cat-like_sf"/>
</dbReference>
<evidence type="ECO:0000259" key="8">
    <source>
        <dbReference type="Pfam" id="PF02778"/>
    </source>
</evidence>
<organism evidence="9 10">
    <name type="scientific">Gonapodya prolifera (strain JEL478)</name>
    <name type="common">Monoblepharis prolifera</name>
    <dbReference type="NCBI Taxonomy" id="1344416"/>
    <lineage>
        <taxon>Eukaryota</taxon>
        <taxon>Fungi</taxon>
        <taxon>Fungi incertae sedis</taxon>
        <taxon>Chytridiomycota</taxon>
        <taxon>Chytridiomycota incertae sedis</taxon>
        <taxon>Monoblepharidomycetes</taxon>
        <taxon>Monoblepharidales</taxon>
        <taxon>Gonapodyaceae</taxon>
        <taxon>Gonapodya</taxon>
    </lineage>
</organism>
<sequence length="258" mass="28863">MQPAWDHFHTIRIHFSYLISLLSSASPPTPRGLLVGAAAWVTSREDATRVWTEGHFGKGTLHRSEPEYIIYGGSKPRRRRKESAGTLAVDVDPATVAAEILQLSGVETMFLAAQARLNVEDNGGNLLSSSELWAHFTAQDPRFPLLYAVYKHYRKQGWVVRSGAVYAADYVLYRTGPAYDHSEFVVTVLSLETGTISDVDEHHSAPHSLFNLSRMSFQVKKDVLVCFVGAPKGPQPWCDDGSEVREVVVRRWLPERAR</sequence>
<evidence type="ECO:0000256" key="1">
    <source>
        <dbReference type="ARBA" id="ARBA00008078"/>
    </source>
</evidence>
<dbReference type="PANTHER" id="PTHR21227">
    <property type="entry name" value="TRNA-SPLICING ENDONUCLEASE SUBUNIT SEN2"/>
    <property type="match status" value="1"/>
</dbReference>
<keyword evidence="3 4" id="KW-0456">Lyase</keyword>
<feature type="active site" evidence="5">
    <location>
        <position position="173"/>
    </location>
</feature>
<feature type="domain" description="tRNA intron endonuclease catalytic" evidence="7">
    <location>
        <begin position="144"/>
        <end position="228"/>
    </location>
</feature>
<dbReference type="Gene3D" id="3.40.1350.10">
    <property type="match status" value="1"/>
</dbReference>
<dbReference type="GO" id="GO:0005737">
    <property type="term" value="C:cytoplasm"/>
    <property type="evidence" value="ECO:0007669"/>
    <property type="project" value="TreeGrafter"/>
</dbReference>
<comment type="similarity">
    <text evidence="1 4">Belongs to the tRNA-intron endonuclease family.</text>
</comment>
<dbReference type="GO" id="GO:0000213">
    <property type="term" value="F:tRNA-intron lyase activity"/>
    <property type="evidence" value="ECO:0007669"/>
    <property type="project" value="UniProtKB-UniRule"/>
</dbReference>